<name>A0ABT9HQU2_9SPHN</name>
<evidence type="ECO:0000256" key="8">
    <source>
        <dbReference type="ARBA" id="ARBA00023235"/>
    </source>
</evidence>
<evidence type="ECO:0000259" key="10">
    <source>
        <dbReference type="Pfam" id="PF00697"/>
    </source>
</evidence>
<organism evidence="11 12">
    <name type="scientific">Qipengyuania profundimaris</name>
    <dbReference type="NCBI Taxonomy" id="3067652"/>
    <lineage>
        <taxon>Bacteria</taxon>
        <taxon>Pseudomonadati</taxon>
        <taxon>Pseudomonadota</taxon>
        <taxon>Alphaproteobacteria</taxon>
        <taxon>Sphingomonadales</taxon>
        <taxon>Erythrobacteraceae</taxon>
        <taxon>Qipengyuania</taxon>
    </lineage>
</organism>
<evidence type="ECO:0000256" key="3">
    <source>
        <dbReference type="ARBA" id="ARBA00012572"/>
    </source>
</evidence>
<dbReference type="PANTHER" id="PTHR42894">
    <property type="entry name" value="N-(5'-PHOSPHORIBOSYL)ANTHRANILATE ISOMERASE"/>
    <property type="match status" value="1"/>
</dbReference>
<dbReference type="Pfam" id="PF00697">
    <property type="entry name" value="PRAI"/>
    <property type="match status" value="1"/>
</dbReference>
<dbReference type="HAMAP" id="MF_00135">
    <property type="entry name" value="PRAI"/>
    <property type="match status" value="1"/>
</dbReference>
<dbReference type="InterPro" id="IPR044643">
    <property type="entry name" value="TrpF_fam"/>
</dbReference>
<dbReference type="Gene3D" id="3.20.20.70">
    <property type="entry name" value="Aldolase class I"/>
    <property type="match status" value="1"/>
</dbReference>
<reference evidence="11 12" key="1">
    <citation type="submission" date="2023-08" db="EMBL/GenBank/DDBJ databases">
        <title>genomic of G39.</title>
        <authorList>
            <person name="Wang Y."/>
        </authorList>
    </citation>
    <scope>NUCLEOTIDE SEQUENCE [LARGE SCALE GENOMIC DNA]</scope>
    <source>
        <strain evidence="11 12">G39</strain>
    </source>
</reference>
<evidence type="ECO:0000256" key="9">
    <source>
        <dbReference type="HAMAP-Rule" id="MF_00135"/>
    </source>
</evidence>
<dbReference type="RefSeq" id="WP_305932804.1">
    <property type="nucleotide sequence ID" value="NZ_JAVAIM010000001.1"/>
</dbReference>
<comment type="similarity">
    <text evidence="9">Belongs to the TrpF family.</text>
</comment>
<dbReference type="EC" id="5.3.1.24" evidence="3 9"/>
<evidence type="ECO:0000256" key="7">
    <source>
        <dbReference type="ARBA" id="ARBA00023141"/>
    </source>
</evidence>
<comment type="caution">
    <text evidence="11">The sequence shown here is derived from an EMBL/GenBank/DDBJ whole genome shotgun (WGS) entry which is preliminary data.</text>
</comment>
<dbReference type="SUPFAM" id="SSF51366">
    <property type="entry name" value="Ribulose-phoshate binding barrel"/>
    <property type="match status" value="1"/>
</dbReference>
<feature type="domain" description="N-(5'phosphoribosyl) anthranilate isomerase (PRAI)" evidence="10">
    <location>
        <begin position="5"/>
        <end position="208"/>
    </location>
</feature>
<evidence type="ECO:0000256" key="5">
    <source>
        <dbReference type="ARBA" id="ARBA00022605"/>
    </source>
</evidence>
<keyword evidence="7 9" id="KW-0057">Aromatic amino acid biosynthesis</keyword>
<dbReference type="EMBL" id="JAVAIM010000001">
    <property type="protein sequence ID" value="MDP4575516.1"/>
    <property type="molecule type" value="Genomic_DNA"/>
</dbReference>
<dbReference type="InterPro" id="IPR011060">
    <property type="entry name" value="RibuloseP-bd_barrel"/>
</dbReference>
<sequence>MRTAIKICGISTPEALDAAVAAEADFAGLVFFPPSPRHVDTYAAAALAARGGGKIGRVGLFVDADDGLLRDAIGAGRLDAVQLHGEETPERVAQVKERFGLPVWKALPIATETDVQKAEAYRGVADLLLFDAKTPKDAALPGGMGLRFDWSLLSGWRGKTGWGLAGGLSPANVAQAIAETGAPLVDTSSGVECAPGVKDVDKIAAFCEAARQI</sequence>
<dbReference type="GO" id="GO:0004640">
    <property type="term" value="F:phosphoribosylanthranilate isomerase activity"/>
    <property type="evidence" value="ECO:0007669"/>
    <property type="project" value="UniProtKB-EC"/>
</dbReference>
<keyword evidence="8 9" id="KW-0413">Isomerase</keyword>
<dbReference type="InterPro" id="IPR013785">
    <property type="entry name" value="Aldolase_TIM"/>
</dbReference>
<keyword evidence="6 9" id="KW-0822">Tryptophan biosynthesis</keyword>
<evidence type="ECO:0000313" key="11">
    <source>
        <dbReference type="EMBL" id="MDP4575516.1"/>
    </source>
</evidence>
<evidence type="ECO:0000256" key="2">
    <source>
        <dbReference type="ARBA" id="ARBA00004664"/>
    </source>
</evidence>
<evidence type="ECO:0000256" key="6">
    <source>
        <dbReference type="ARBA" id="ARBA00022822"/>
    </source>
</evidence>
<evidence type="ECO:0000313" key="12">
    <source>
        <dbReference type="Proteomes" id="UP001240639"/>
    </source>
</evidence>
<protein>
    <recommendedName>
        <fullName evidence="4 9">N-(5'-phosphoribosyl)anthranilate isomerase</fullName>
        <shortName evidence="9">PRAI</shortName>
        <ecNumber evidence="3 9">5.3.1.24</ecNumber>
    </recommendedName>
</protein>
<accession>A0ABT9HQU2</accession>
<dbReference type="NCBIfam" id="NF002295">
    <property type="entry name" value="PRK01222.1-1"/>
    <property type="match status" value="1"/>
</dbReference>
<keyword evidence="12" id="KW-1185">Reference proteome</keyword>
<evidence type="ECO:0000256" key="1">
    <source>
        <dbReference type="ARBA" id="ARBA00001164"/>
    </source>
</evidence>
<gene>
    <name evidence="9" type="primary">trpF</name>
    <name evidence="11" type="ORF">Q9K02_10245</name>
</gene>
<evidence type="ECO:0000256" key="4">
    <source>
        <dbReference type="ARBA" id="ARBA00022272"/>
    </source>
</evidence>
<dbReference type="Proteomes" id="UP001240639">
    <property type="component" value="Unassembled WGS sequence"/>
</dbReference>
<dbReference type="PANTHER" id="PTHR42894:SF1">
    <property type="entry name" value="N-(5'-PHOSPHORIBOSYL)ANTHRANILATE ISOMERASE"/>
    <property type="match status" value="1"/>
</dbReference>
<comment type="pathway">
    <text evidence="2 9">Amino-acid biosynthesis; L-tryptophan biosynthesis; L-tryptophan from chorismate: step 3/5.</text>
</comment>
<proteinExistence type="inferred from homology"/>
<keyword evidence="5 9" id="KW-0028">Amino-acid biosynthesis</keyword>
<comment type="catalytic activity">
    <reaction evidence="1 9">
        <text>N-(5-phospho-beta-D-ribosyl)anthranilate = 1-(2-carboxyphenylamino)-1-deoxy-D-ribulose 5-phosphate</text>
        <dbReference type="Rhea" id="RHEA:21540"/>
        <dbReference type="ChEBI" id="CHEBI:18277"/>
        <dbReference type="ChEBI" id="CHEBI:58613"/>
        <dbReference type="EC" id="5.3.1.24"/>
    </reaction>
</comment>
<dbReference type="InterPro" id="IPR001240">
    <property type="entry name" value="PRAI_dom"/>
</dbReference>
<dbReference type="CDD" id="cd00405">
    <property type="entry name" value="PRAI"/>
    <property type="match status" value="1"/>
</dbReference>